<dbReference type="PANTHER" id="PTHR32329:SF2">
    <property type="entry name" value="BIFUNCTIONAL PROTEIN [INCLUDES 2-HYDROXYACYL-COA DEHYDRATASE (N-TER) AND ITS ACTIVATOR DOMAIN (C_TERM)"/>
    <property type="match status" value="1"/>
</dbReference>
<sequence>MKIGLPKGLLNYKYSTFFETFFFELGTEIVYSSDTNKEILDLGVKHCVDEACLPIKIFHGHVASLRDKCDLLITPRIMQIRKKEFICPKFCGLPEMLVNSIPNLPMITTAPLYFFSKEKLYSWCIASAEKITKDRSKVKAACTKAMEKQNNTSYGIKNQGFRKNIALIGHPYNIYDSFINMNLVKKLNKLGVGVITEEFVEEKDLDIQIQKLYKRPFWNFARNAFGFSTFMAEQKKIDGIIYISSFACGIDSVVIELIKSGIDEFPFMVLKIDEHTGEAGLETRIEAFVDMLGGGINYESNLSPLR</sequence>
<evidence type="ECO:0000313" key="3">
    <source>
        <dbReference type="Proteomes" id="UP000019681"/>
    </source>
</evidence>
<dbReference type="InterPro" id="IPR051805">
    <property type="entry name" value="Dehydratase_Activator_Redct"/>
</dbReference>
<proteinExistence type="predicted"/>
<evidence type="ECO:0000259" key="1">
    <source>
        <dbReference type="Pfam" id="PF09989"/>
    </source>
</evidence>
<dbReference type="RefSeq" id="WP_035380480.1">
    <property type="nucleotide sequence ID" value="NZ_AZQP01000032.1"/>
</dbReference>
<protein>
    <submittedName>
        <fullName evidence="2">2-hydroxyglutaryl-CoA dehydratase</fullName>
    </submittedName>
</protein>
<name>A0A017RTM8_9CLOT</name>
<dbReference type="Proteomes" id="UP000019681">
    <property type="component" value="Unassembled WGS sequence"/>
</dbReference>
<dbReference type="PANTHER" id="PTHR32329">
    <property type="entry name" value="BIFUNCTIONAL PROTEIN [INCLUDES 2-HYDROXYACYL-COA DEHYDRATASE (N-TER) AND ITS ACTIVATOR DOMAIN (C_TERM)-RELATED"/>
    <property type="match status" value="1"/>
</dbReference>
<comment type="caution">
    <text evidence="2">The sequence shown here is derived from an EMBL/GenBank/DDBJ whole genome shotgun (WGS) entry which is preliminary data.</text>
</comment>
<dbReference type="InterPro" id="IPR010327">
    <property type="entry name" value="FldB/FldC_alpha/beta"/>
</dbReference>
<reference evidence="2 3" key="1">
    <citation type="journal article" date="2014" name="Genome Announc.">
        <title>Draft Genome Sequence of Fervidicella metallireducens Strain AeBT, an Iron-Reducing Thermoanaerobe from the Great Artesian Basin.</title>
        <authorList>
            <person name="Patel B.K."/>
        </authorList>
    </citation>
    <scope>NUCLEOTIDE SEQUENCE [LARGE SCALE GENOMIC DNA]</scope>
    <source>
        <strain evidence="2 3">AeB</strain>
    </source>
</reference>
<organism evidence="2 3">
    <name type="scientific">Fervidicella metallireducens AeB</name>
    <dbReference type="NCBI Taxonomy" id="1403537"/>
    <lineage>
        <taxon>Bacteria</taxon>
        <taxon>Bacillati</taxon>
        <taxon>Bacillota</taxon>
        <taxon>Clostridia</taxon>
        <taxon>Eubacteriales</taxon>
        <taxon>Clostridiaceae</taxon>
        <taxon>Fervidicella</taxon>
    </lineage>
</organism>
<dbReference type="AlphaFoldDB" id="A0A017RTM8"/>
<dbReference type="InterPro" id="IPR018709">
    <property type="entry name" value="CoA_activase_DUF2229"/>
</dbReference>
<dbReference type="Gene3D" id="3.40.50.11900">
    <property type="match status" value="1"/>
</dbReference>
<dbReference type="EMBL" id="AZQP01000032">
    <property type="protein sequence ID" value="EYE87956.1"/>
    <property type="molecule type" value="Genomic_DNA"/>
</dbReference>
<dbReference type="Pfam" id="PF09989">
    <property type="entry name" value="DUF2229"/>
    <property type="match status" value="1"/>
</dbReference>
<keyword evidence="3" id="KW-1185">Reference proteome</keyword>
<dbReference type="STRING" id="1403537.Q428_10305"/>
<dbReference type="OrthoDB" id="9780120at2"/>
<accession>A0A017RTM8</accession>
<gene>
    <name evidence="2" type="ORF">Q428_10305</name>
</gene>
<evidence type="ECO:0000313" key="2">
    <source>
        <dbReference type="EMBL" id="EYE87956.1"/>
    </source>
</evidence>
<feature type="domain" description="DUF2229" evidence="1">
    <location>
        <begin position="2"/>
        <end position="199"/>
    </location>
</feature>
<dbReference type="Pfam" id="PF06050">
    <property type="entry name" value="HGD-D"/>
    <property type="match status" value="1"/>
</dbReference>